<evidence type="ECO:0000313" key="2">
    <source>
        <dbReference type="Proteomes" id="UP000228859"/>
    </source>
</evidence>
<proteinExistence type="predicted"/>
<organism evidence="1 2">
    <name type="scientific">Sulfuricurvum kujiense</name>
    <dbReference type="NCBI Taxonomy" id="148813"/>
    <lineage>
        <taxon>Bacteria</taxon>
        <taxon>Pseudomonadati</taxon>
        <taxon>Campylobacterota</taxon>
        <taxon>Epsilonproteobacteria</taxon>
        <taxon>Campylobacterales</taxon>
        <taxon>Sulfurimonadaceae</taxon>
        <taxon>Sulfuricurvum</taxon>
    </lineage>
</organism>
<evidence type="ECO:0000313" key="1">
    <source>
        <dbReference type="EMBL" id="DAB37843.1"/>
    </source>
</evidence>
<protein>
    <submittedName>
        <fullName evidence="1">Uncharacterized protein</fullName>
    </submittedName>
</protein>
<reference evidence="1 2" key="1">
    <citation type="journal article" date="2017" name="Front. Microbiol.">
        <title>Comparative Genomic Analysis of the Class Epsilonproteobacteria and Proposed Reclassification to Epsilonbacteraeota (phyl. nov.).</title>
        <authorList>
            <person name="Waite D.W."/>
            <person name="Vanwonterghem I."/>
            <person name="Rinke C."/>
            <person name="Parks D.H."/>
            <person name="Zhang Y."/>
            <person name="Takai K."/>
            <person name="Sievert S.M."/>
            <person name="Simon J."/>
            <person name="Campbell B.J."/>
            <person name="Hanson T.E."/>
            <person name="Woyke T."/>
            <person name="Klotz M.G."/>
            <person name="Hugenholtz P."/>
        </authorList>
    </citation>
    <scope>NUCLEOTIDE SEQUENCE [LARGE SCALE GENOMIC DNA]</scope>
    <source>
        <strain evidence="1">UBA12443</strain>
    </source>
</reference>
<dbReference type="Proteomes" id="UP000228859">
    <property type="component" value="Unassembled WGS sequence"/>
</dbReference>
<dbReference type="RefSeq" id="WP_294895302.1">
    <property type="nucleotide sequence ID" value="NZ_DLUI01000130.1"/>
</dbReference>
<sequence length="198" mass="22203">MTIDVNLCRADETFLADIEEIMEESMVQMFILHPKTISEIEEAQEIADEYESIFYSVPLSLQDNASSKCVAYSIRSEGESMLLPIEKPIVIEAELLNDAMITKLSGSRGIILNPTQEYTSLEGFYLAMGSGNVGAFETEVLSQMSMDKIVLQSTYPSHGFEEIMECVKVISNAMFRPEQSIIARATKSSLELFGFRKR</sequence>
<gene>
    <name evidence="1" type="ORF">CFH83_09080</name>
</gene>
<comment type="caution">
    <text evidence="1">The sequence shown here is derived from an EMBL/GenBank/DDBJ whole genome shotgun (WGS) entry which is preliminary data.</text>
</comment>
<dbReference type="AlphaFoldDB" id="A0A2D3WMR4"/>
<accession>A0A2D3WMR4</accession>
<name>A0A2D3WMR4_9BACT</name>
<dbReference type="EMBL" id="DLUI01000130">
    <property type="protein sequence ID" value="DAB37843.1"/>
    <property type="molecule type" value="Genomic_DNA"/>
</dbReference>